<keyword evidence="3" id="KW-1185">Reference proteome</keyword>
<dbReference type="Pfam" id="PF01177">
    <property type="entry name" value="Asp_Glu_race"/>
    <property type="match status" value="1"/>
</dbReference>
<comment type="similarity">
    <text evidence="1">Belongs to the HyuE racemase family.</text>
</comment>
<accession>A0A221MFG3</accession>
<dbReference type="Gene3D" id="3.40.50.12500">
    <property type="match status" value="1"/>
</dbReference>
<name>A0A221MFG3_9BACI</name>
<reference evidence="2 3" key="1">
    <citation type="journal article" date="2003" name="Int. J. Syst. Evol. Microbiol.">
        <title>Virgibacillus carmonensis sp. nov., Virgibacillus necropolis sp. nov. and Virgibacillus picturae sp. nov., three novel species isolated from deteriorated mural paintings, transfer of the species of the genus salibacillus to Virgibacillus, as Virgibacillus marismortui comb. nov. and Virgibacillus salexigens comb. nov., and emended description of the genus Virgibacillus.</title>
        <authorList>
            <person name="Heyrman J."/>
            <person name="Logan N.A."/>
            <person name="Busse H.J."/>
            <person name="Balcaen A."/>
            <person name="Lebbe L."/>
            <person name="Rodriguez-Diaz M."/>
            <person name="Swings J."/>
            <person name="De Vos P."/>
        </authorList>
    </citation>
    <scope>NUCLEOTIDE SEQUENCE [LARGE SCALE GENOMIC DNA]</scope>
    <source>
        <strain evidence="2 3">LMG 19488</strain>
    </source>
</reference>
<dbReference type="GO" id="GO:0047661">
    <property type="term" value="F:amino-acid racemase activity"/>
    <property type="evidence" value="ECO:0007669"/>
    <property type="project" value="InterPro"/>
</dbReference>
<evidence type="ECO:0000256" key="1">
    <source>
        <dbReference type="ARBA" id="ARBA00038414"/>
    </source>
</evidence>
<dbReference type="EMBL" id="CP022437">
    <property type="protein sequence ID" value="ASN06319.1"/>
    <property type="molecule type" value="Genomic_DNA"/>
</dbReference>
<dbReference type="InterPro" id="IPR015942">
    <property type="entry name" value="Asp/Glu/hydantoin_racemase"/>
</dbReference>
<dbReference type="KEGG" id="vne:CFK40_15475"/>
<evidence type="ECO:0000313" key="3">
    <source>
        <dbReference type="Proteomes" id="UP000204391"/>
    </source>
</evidence>
<dbReference type="Proteomes" id="UP000204391">
    <property type="component" value="Chromosome"/>
</dbReference>
<gene>
    <name evidence="2" type="ORF">CFK40_15475</name>
</gene>
<protein>
    <recommendedName>
        <fullName evidence="4">Asp/Glu/hydantoin racemase</fullName>
    </recommendedName>
</protein>
<evidence type="ECO:0000313" key="2">
    <source>
        <dbReference type="EMBL" id="ASN06319.1"/>
    </source>
</evidence>
<dbReference type="InterPro" id="IPR053714">
    <property type="entry name" value="Iso_Racemase_Enz_sf"/>
</dbReference>
<organism evidence="2 3">
    <name type="scientific">Virgibacillus necropolis</name>
    <dbReference type="NCBI Taxonomy" id="163877"/>
    <lineage>
        <taxon>Bacteria</taxon>
        <taxon>Bacillati</taxon>
        <taxon>Bacillota</taxon>
        <taxon>Bacilli</taxon>
        <taxon>Bacillales</taxon>
        <taxon>Bacillaceae</taxon>
        <taxon>Virgibacillus</taxon>
    </lineage>
</organism>
<proteinExistence type="inferred from homology"/>
<dbReference type="AlphaFoldDB" id="A0A221MFG3"/>
<evidence type="ECO:0008006" key="4">
    <source>
        <dbReference type="Google" id="ProtNLM"/>
    </source>
</evidence>
<sequence length="237" mass="26168">MRRIDMKIGIIHATCNAVPPLNAVFKKLAPDVTVLNFVDENIQYYANQISGIDDKTHRDFFNITNTAQESGVNVIIVACTVLTPIVESIKPFVKVPILAVDYPMLEKAIKNYYKIGIVATNAPTAPATKNQLEKLAKELGKKIEIDTQVDTQAMTELKAGNETEHNRLNRLAAEKLKKRGCDVIILAQITQASAEKEVASLGLPVLTSPNEAVKTVLNIIQEQKSKEVKILQYTSND</sequence>